<protein>
    <submittedName>
        <fullName evidence="1">Uncharacterized protein</fullName>
    </submittedName>
</protein>
<organism evidence="1 2">
    <name type="scientific">Smallanthus sonchifolius</name>
    <dbReference type="NCBI Taxonomy" id="185202"/>
    <lineage>
        <taxon>Eukaryota</taxon>
        <taxon>Viridiplantae</taxon>
        <taxon>Streptophyta</taxon>
        <taxon>Embryophyta</taxon>
        <taxon>Tracheophyta</taxon>
        <taxon>Spermatophyta</taxon>
        <taxon>Magnoliopsida</taxon>
        <taxon>eudicotyledons</taxon>
        <taxon>Gunneridae</taxon>
        <taxon>Pentapetalae</taxon>
        <taxon>asterids</taxon>
        <taxon>campanulids</taxon>
        <taxon>Asterales</taxon>
        <taxon>Asteraceae</taxon>
        <taxon>Asteroideae</taxon>
        <taxon>Heliantheae alliance</taxon>
        <taxon>Millerieae</taxon>
        <taxon>Smallanthus</taxon>
    </lineage>
</organism>
<dbReference type="EMBL" id="CM042040">
    <property type="protein sequence ID" value="KAI3717046.1"/>
    <property type="molecule type" value="Genomic_DNA"/>
</dbReference>
<sequence length="94" mass="10324">MSTASIRKKAIEVGTRVDAETSCTSVHTSCTKEFSTSLRKGLETEDQRRPEGGLGLGIVVRTISASELKASWFQEKPDLNKKPEPEDLDGDKRS</sequence>
<evidence type="ECO:0000313" key="1">
    <source>
        <dbReference type="EMBL" id="KAI3717046.1"/>
    </source>
</evidence>
<reference evidence="1 2" key="2">
    <citation type="journal article" date="2022" name="Mol. Ecol. Resour.">
        <title>The genomes of chicory, endive, great burdock and yacon provide insights into Asteraceae paleo-polyploidization history and plant inulin production.</title>
        <authorList>
            <person name="Fan W."/>
            <person name="Wang S."/>
            <person name="Wang H."/>
            <person name="Wang A."/>
            <person name="Jiang F."/>
            <person name="Liu H."/>
            <person name="Zhao H."/>
            <person name="Xu D."/>
            <person name="Zhang Y."/>
        </authorList>
    </citation>
    <scope>NUCLEOTIDE SEQUENCE [LARGE SCALE GENOMIC DNA]</scope>
    <source>
        <strain evidence="2">cv. Yunnan</strain>
        <tissue evidence="1">Leaves</tissue>
    </source>
</reference>
<dbReference type="Proteomes" id="UP001056120">
    <property type="component" value="Linkage Group LG23"/>
</dbReference>
<name>A0ACB9B5E1_9ASTR</name>
<comment type="caution">
    <text evidence="1">The sequence shown here is derived from an EMBL/GenBank/DDBJ whole genome shotgun (WGS) entry which is preliminary data.</text>
</comment>
<accession>A0ACB9B5E1</accession>
<keyword evidence="2" id="KW-1185">Reference proteome</keyword>
<proteinExistence type="predicted"/>
<reference evidence="2" key="1">
    <citation type="journal article" date="2022" name="Mol. Ecol. Resour.">
        <title>The genomes of chicory, endive, great burdock and yacon provide insights into Asteraceae palaeo-polyploidization history and plant inulin production.</title>
        <authorList>
            <person name="Fan W."/>
            <person name="Wang S."/>
            <person name="Wang H."/>
            <person name="Wang A."/>
            <person name="Jiang F."/>
            <person name="Liu H."/>
            <person name="Zhao H."/>
            <person name="Xu D."/>
            <person name="Zhang Y."/>
        </authorList>
    </citation>
    <scope>NUCLEOTIDE SEQUENCE [LARGE SCALE GENOMIC DNA]</scope>
    <source>
        <strain evidence="2">cv. Yunnan</strain>
    </source>
</reference>
<gene>
    <name evidence="1" type="ORF">L1987_68364</name>
</gene>
<evidence type="ECO:0000313" key="2">
    <source>
        <dbReference type="Proteomes" id="UP001056120"/>
    </source>
</evidence>